<evidence type="ECO:0000313" key="3">
    <source>
        <dbReference type="Proteomes" id="UP001159405"/>
    </source>
</evidence>
<sequence>MFCVRPKSVDPSHQEEQASRDNGESHFLTCKEMSSQLGIMNKLSKRNLWTAPSKEQYLPAYVKMLSDQYLAGPSPRSLQPVKILGLQRDSDPATWVLGKNLIISVGNDGTSRILSSEETMFSVIEDFCRIPMLRPQPELDDGDGLLKLLDFQEKAFGENFPAALLVPPIMALGEPITAKSTAVETALSMFGMQDCVGETTLPALAEIGSRQTIPFWWDD</sequence>
<evidence type="ECO:0000256" key="1">
    <source>
        <dbReference type="SAM" id="MobiDB-lite"/>
    </source>
</evidence>
<dbReference type="Proteomes" id="UP001159405">
    <property type="component" value="Unassembled WGS sequence"/>
</dbReference>
<evidence type="ECO:0000313" key="2">
    <source>
        <dbReference type="EMBL" id="CAH3137594.1"/>
    </source>
</evidence>
<feature type="compositionally biased region" description="Basic and acidic residues" evidence="1">
    <location>
        <begin position="7"/>
        <end position="24"/>
    </location>
</feature>
<feature type="region of interest" description="Disordered" evidence="1">
    <location>
        <begin position="1"/>
        <end position="25"/>
    </location>
</feature>
<gene>
    <name evidence="2" type="ORF">PLOB_00039073</name>
</gene>
<organism evidence="2 3">
    <name type="scientific">Porites lobata</name>
    <dbReference type="NCBI Taxonomy" id="104759"/>
    <lineage>
        <taxon>Eukaryota</taxon>
        <taxon>Metazoa</taxon>
        <taxon>Cnidaria</taxon>
        <taxon>Anthozoa</taxon>
        <taxon>Hexacorallia</taxon>
        <taxon>Scleractinia</taxon>
        <taxon>Fungiina</taxon>
        <taxon>Poritidae</taxon>
        <taxon>Porites</taxon>
    </lineage>
</organism>
<protein>
    <submittedName>
        <fullName evidence="2">Uncharacterized protein</fullName>
    </submittedName>
</protein>
<reference evidence="2 3" key="1">
    <citation type="submission" date="2022-05" db="EMBL/GenBank/DDBJ databases">
        <authorList>
            <consortium name="Genoscope - CEA"/>
            <person name="William W."/>
        </authorList>
    </citation>
    <scope>NUCLEOTIDE SEQUENCE [LARGE SCALE GENOMIC DNA]</scope>
</reference>
<accession>A0ABN8P8B6</accession>
<name>A0ABN8P8B6_9CNID</name>
<dbReference type="EMBL" id="CALNXK010000059">
    <property type="protein sequence ID" value="CAH3137594.1"/>
    <property type="molecule type" value="Genomic_DNA"/>
</dbReference>
<keyword evidence="3" id="KW-1185">Reference proteome</keyword>
<comment type="caution">
    <text evidence="2">The sequence shown here is derived from an EMBL/GenBank/DDBJ whole genome shotgun (WGS) entry which is preliminary data.</text>
</comment>
<proteinExistence type="predicted"/>
<feature type="non-terminal residue" evidence="2">
    <location>
        <position position="219"/>
    </location>
</feature>